<dbReference type="PANTHER" id="PTHR32309">
    <property type="entry name" value="TYROSINE-PROTEIN KINASE"/>
    <property type="match status" value="1"/>
</dbReference>
<keyword evidence="2" id="KW-1133">Transmembrane helix</keyword>
<keyword evidence="2" id="KW-0812">Transmembrane</keyword>
<evidence type="ECO:0000256" key="2">
    <source>
        <dbReference type="SAM" id="Phobius"/>
    </source>
</evidence>
<keyword evidence="4" id="KW-1185">Reference proteome</keyword>
<dbReference type="AlphaFoldDB" id="A0A521EVG2"/>
<keyword evidence="1" id="KW-0175">Coiled coil</keyword>
<dbReference type="GO" id="GO:0004713">
    <property type="term" value="F:protein tyrosine kinase activity"/>
    <property type="evidence" value="ECO:0007669"/>
    <property type="project" value="TreeGrafter"/>
</dbReference>
<dbReference type="Proteomes" id="UP000317593">
    <property type="component" value="Unassembled WGS sequence"/>
</dbReference>
<proteinExistence type="predicted"/>
<dbReference type="InterPro" id="IPR050445">
    <property type="entry name" value="Bact_polysacc_biosynth/exp"/>
</dbReference>
<dbReference type="GO" id="GO:0005886">
    <property type="term" value="C:plasma membrane"/>
    <property type="evidence" value="ECO:0007669"/>
    <property type="project" value="TreeGrafter"/>
</dbReference>
<evidence type="ECO:0000256" key="1">
    <source>
        <dbReference type="SAM" id="Coils"/>
    </source>
</evidence>
<protein>
    <submittedName>
        <fullName evidence="3">Chain length determinant protein</fullName>
    </submittedName>
</protein>
<feature type="coiled-coil region" evidence="1">
    <location>
        <begin position="218"/>
        <end position="252"/>
    </location>
</feature>
<organism evidence="3 4">
    <name type="scientific">Fodinibius sediminis</name>
    <dbReference type="NCBI Taxonomy" id="1214077"/>
    <lineage>
        <taxon>Bacteria</taxon>
        <taxon>Pseudomonadati</taxon>
        <taxon>Balneolota</taxon>
        <taxon>Balneolia</taxon>
        <taxon>Balneolales</taxon>
        <taxon>Balneolaceae</taxon>
        <taxon>Fodinibius</taxon>
    </lineage>
</organism>
<evidence type="ECO:0000313" key="3">
    <source>
        <dbReference type="EMBL" id="SMO87916.1"/>
    </source>
</evidence>
<feature type="transmembrane region" description="Helical" evidence="2">
    <location>
        <begin position="319"/>
        <end position="338"/>
    </location>
</feature>
<sequence>MQIFWNERILIVKITGAFLLVGLLVALLSPEEYSTSATLMPESQSTQGRAGNLLQQYGGMLGIRGGNIPGENIPTSLYPDIIESIPYQVELMNKSVYFSKFDTTVTPHVFFSEIYTPFNLIGFIKSYTIGLPGKIIGLFRSSENSNTEPIITEVNRDSVLQISGSQMGTVSKLKNRLTVTTESGVITVKSEFPDPQAAAEIAHNGIILLKEYVREYRTQKAKEDLEYVEEQLASAKKRFEKAQQMLAEFRDSNISLATAKARTREQELQSQYDLAFEIYNSMNQRREQARLQVQEQTPVFSILQPVSVPLSNSAPNRKLILIASGILGGIIALGWVLIQSWWKNEKNSFKEIKM</sequence>
<dbReference type="EMBL" id="FXTH01000019">
    <property type="protein sequence ID" value="SMO87916.1"/>
    <property type="molecule type" value="Genomic_DNA"/>
</dbReference>
<reference evidence="3 4" key="1">
    <citation type="submission" date="2017-05" db="EMBL/GenBank/DDBJ databases">
        <authorList>
            <person name="Varghese N."/>
            <person name="Submissions S."/>
        </authorList>
    </citation>
    <scope>NUCLEOTIDE SEQUENCE [LARGE SCALE GENOMIC DNA]</scope>
    <source>
        <strain evidence="3 4">DSM 21194</strain>
    </source>
</reference>
<name>A0A521EVG2_9BACT</name>
<dbReference type="PANTHER" id="PTHR32309:SF13">
    <property type="entry name" value="FERRIC ENTEROBACTIN TRANSPORT PROTEIN FEPE"/>
    <property type="match status" value="1"/>
</dbReference>
<keyword evidence="2" id="KW-0472">Membrane</keyword>
<accession>A0A521EVG2</accession>
<evidence type="ECO:0000313" key="4">
    <source>
        <dbReference type="Proteomes" id="UP000317593"/>
    </source>
</evidence>
<gene>
    <name evidence="3" type="ORF">SAMN06265218_11936</name>
</gene>